<evidence type="ECO:0000313" key="5">
    <source>
        <dbReference type="EMBL" id="GAC21064.1"/>
    </source>
</evidence>
<dbReference type="InterPro" id="IPR028082">
    <property type="entry name" value="Peripla_BP_I"/>
</dbReference>
<dbReference type="Pfam" id="PF13377">
    <property type="entry name" value="Peripla_BP_3"/>
    <property type="match status" value="1"/>
</dbReference>
<protein>
    <recommendedName>
        <fullName evidence="4">HTH lacI-type domain-containing protein</fullName>
    </recommendedName>
</protein>
<dbReference type="PANTHER" id="PTHR30146:SF153">
    <property type="entry name" value="LACTOSE OPERON REPRESSOR"/>
    <property type="match status" value="1"/>
</dbReference>
<keyword evidence="1" id="KW-0805">Transcription regulation</keyword>
<keyword evidence="2" id="KW-0238">DNA-binding</keyword>
<sequence length="341" mass="38571">MKEAKNNTIHDVARVAKVSIKTVSRILNNDPRVREANVVKVKKAIIELNYKMDFNARRLRTKQSYLIAVLYFDYRGNFYANMVIGGAISACDELGYDVLIRPIKYSGENLMSSVMHMIERSNPDGFILPPPLCENQLLLELLNKKNIPLVRISPCDINGNDLVYCDEVSATQKAIQHLISLGHTEIGFINYLVGHAAGNWRYEGYKKALAEADIKERPELVEQHEYQANIVEHAARRLLKLPNPPTAIFTTNDASASIIYRVASQLNKKIPYDLSVMGFDDDPVVEYLWPPLSTVRQPVTELGYEAAKLLIRKFIQKEDVTEIVNPKCELLIRNSCGPLIS</sequence>
<organism evidence="5 6">
    <name type="scientific">Paraglaciecola arctica BSs20135</name>
    <dbReference type="NCBI Taxonomy" id="493475"/>
    <lineage>
        <taxon>Bacteria</taxon>
        <taxon>Pseudomonadati</taxon>
        <taxon>Pseudomonadota</taxon>
        <taxon>Gammaproteobacteria</taxon>
        <taxon>Alteromonadales</taxon>
        <taxon>Alteromonadaceae</taxon>
        <taxon>Paraglaciecola</taxon>
    </lineage>
</organism>
<dbReference type="EMBL" id="BAEO01000060">
    <property type="protein sequence ID" value="GAC21064.1"/>
    <property type="molecule type" value="Genomic_DNA"/>
</dbReference>
<proteinExistence type="predicted"/>
<dbReference type="PANTHER" id="PTHR30146">
    <property type="entry name" value="LACI-RELATED TRANSCRIPTIONAL REPRESSOR"/>
    <property type="match status" value="1"/>
</dbReference>
<keyword evidence="3" id="KW-0804">Transcription</keyword>
<dbReference type="PROSITE" id="PS00356">
    <property type="entry name" value="HTH_LACI_1"/>
    <property type="match status" value="1"/>
</dbReference>
<dbReference type="GO" id="GO:0003700">
    <property type="term" value="F:DNA-binding transcription factor activity"/>
    <property type="evidence" value="ECO:0007669"/>
    <property type="project" value="TreeGrafter"/>
</dbReference>
<dbReference type="OrthoDB" id="9798934at2"/>
<dbReference type="Gene3D" id="3.40.50.2300">
    <property type="match status" value="2"/>
</dbReference>
<dbReference type="InterPro" id="IPR000843">
    <property type="entry name" value="HTH_LacI"/>
</dbReference>
<keyword evidence="6" id="KW-1185">Reference proteome</keyword>
<dbReference type="SUPFAM" id="SSF47413">
    <property type="entry name" value="lambda repressor-like DNA-binding domains"/>
    <property type="match status" value="1"/>
</dbReference>
<gene>
    <name evidence="5" type="ORF">GARC_4122</name>
</gene>
<dbReference type="Gene3D" id="1.10.260.40">
    <property type="entry name" value="lambda repressor-like DNA-binding domains"/>
    <property type="match status" value="1"/>
</dbReference>
<dbReference type="CDD" id="cd01545">
    <property type="entry name" value="PBP1_SalR"/>
    <property type="match status" value="1"/>
</dbReference>
<evidence type="ECO:0000313" key="6">
    <source>
        <dbReference type="Proteomes" id="UP000006327"/>
    </source>
</evidence>
<dbReference type="SMART" id="SM00354">
    <property type="entry name" value="HTH_LACI"/>
    <property type="match status" value="1"/>
</dbReference>
<evidence type="ECO:0000259" key="4">
    <source>
        <dbReference type="PROSITE" id="PS50932"/>
    </source>
</evidence>
<dbReference type="GO" id="GO:0000976">
    <property type="term" value="F:transcription cis-regulatory region binding"/>
    <property type="evidence" value="ECO:0007669"/>
    <property type="project" value="TreeGrafter"/>
</dbReference>
<dbReference type="SUPFAM" id="SSF53822">
    <property type="entry name" value="Periplasmic binding protein-like I"/>
    <property type="match status" value="1"/>
</dbReference>
<dbReference type="STRING" id="493475.GARC_4122"/>
<comment type="caution">
    <text evidence="5">The sequence shown here is derived from an EMBL/GenBank/DDBJ whole genome shotgun (WGS) entry which is preliminary data.</text>
</comment>
<reference evidence="5 6" key="1">
    <citation type="journal article" date="2017" name="Antonie Van Leeuwenhoek">
        <title>Rhizobium rhizosphaerae sp. nov., a novel species isolated from rice rhizosphere.</title>
        <authorList>
            <person name="Zhao J.J."/>
            <person name="Zhang J."/>
            <person name="Zhang R.J."/>
            <person name="Zhang C.W."/>
            <person name="Yin H.Q."/>
            <person name="Zhang X.X."/>
        </authorList>
    </citation>
    <scope>NUCLEOTIDE SEQUENCE [LARGE SCALE GENOMIC DNA]</scope>
    <source>
        <strain evidence="5 6">BSs20135</strain>
    </source>
</reference>
<dbReference type="eggNOG" id="COG1609">
    <property type="taxonomic scope" value="Bacteria"/>
</dbReference>
<dbReference type="Proteomes" id="UP000006327">
    <property type="component" value="Unassembled WGS sequence"/>
</dbReference>
<dbReference type="Pfam" id="PF00356">
    <property type="entry name" value="LacI"/>
    <property type="match status" value="1"/>
</dbReference>
<dbReference type="AlphaFoldDB" id="K6XK77"/>
<dbReference type="InterPro" id="IPR010982">
    <property type="entry name" value="Lambda_DNA-bd_dom_sf"/>
</dbReference>
<evidence type="ECO:0000256" key="3">
    <source>
        <dbReference type="ARBA" id="ARBA00023163"/>
    </source>
</evidence>
<evidence type="ECO:0000256" key="2">
    <source>
        <dbReference type="ARBA" id="ARBA00023125"/>
    </source>
</evidence>
<evidence type="ECO:0000256" key="1">
    <source>
        <dbReference type="ARBA" id="ARBA00023015"/>
    </source>
</evidence>
<dbReference type="RefSeq" id="WP_007623636.1">
    <property type="nucleotide sequence ID" value="NZ_BAEO01000060.1"/>
</dbReference>
<feature type="domain" description="HTH lacI-type" evidence="4">
    <location>
        <begin position="8"/>
        <end position="61"/>
    </location>
</feature>
<accession>K6XK77</accession>
<dbReference type="InterPro" id="IPR046335">
    <property type="entry name" value="LacI/GalR-like_sensor"/>
</dbReference>
<name>K6XK77_9ALTE</name>
<dbReference type="CDD" id="cd01392">
    <property type="entry name" value="HTH_LacI"/>
    <property type="match status" value="1"/>
</dbReference>
<dbReference type="PROSITE" id="PS50932">
    <property type="entry name" value="HTH_LACI_2"/>
    <property type="match status" value="1"/>
</dbReference>